<organism evidence="1 2">
    <name type="scientific">Zobellia barbeyronii</name>
    <dbReference type="NCBI Taxonomy" id="2748009"/>
    <lineage>
        <taxon>Bacteria</taxon>
        <taxon>Pseudomonadati</taxon>
        <taxon>Bacteroidota</taxon>
        <taxon>Flavobacteriia</taxon>
        <taxon>Flavobacteriales</taxon>
        <taxon>Flavobacteriaceae</taxon>
        <taxon>Zobellia</taxon>
    </lineage>
</organism>
<name>A0ABS5WHI2_9FLAO</name>
<gene>
    <name evidence="1" type="ORF">HW347_15300</name>
</gene>
<sequence length="72" mass="8376">MKLNYLFLVLAFLNLSSIQSQQKTESEKQKKKASEMVVERERPKEWNNLVLVVVSWTIGIWKVKLSIPSILS</sequence>
<reference evidence="2" key="2">
    <citation type="submission" date="2023-07" db="EMBL/GenBank/DDBJ databases">
        <title>Zobellia barbeyronii sp. nov., a new marine flavobacterium, isolated from green and red algae.</title>
        <authorList>
            <person name="Nedashkovskaya O.I."/>
            <person name="Otstavnykh N."/>
            <person name="Zhukova N."/>
            <person name="Guzev K."/>
            <person name="Chausova V."/>
            <person name="Tekutyeva L."/>
            <person name="Mikhailov V."/>
            <person name="Isaeva M."/>
        </authorList>
    </citation>
    <scope>NUCLEOTIDE SEQUENCE [LARGE SCALE GENOMIC DNA]</scope>
    <source>
        <strain evidence="2">KMM 6746</strain>
    </source>
</reference>
<dbReference type="EMBL" id="JACATN010000004">
    <property type="protein sequence ID" value="MBT2162635.1"/>
    <property type="molecule type" value="Genomic_DNA"/>
</dbReference>
<reference evidence="1 2" key="1">
    <citation type="submission" date="2020-06" db="EMBL/GenBank/DDBJ databases">
        <authorList>
            <person name="Isaeva M.P."/>
            <person name="Chernysheva N.Y."/>
        </authorList>
    </citation>
    <scope>NUCLEOTIDE SEQUENCE [LARGE SCALE GENOMIC DNA]</scope>
    <source>
        <strain evidence="1 2">KMM 6746</strain>
    </source>
</reference>
<accession>A0ABS5WHI2</accession>
<comment type="caution">
    <text evidence="1">The sequence shown here is derived from an EMBL/GenBank/DDBJ whole genome shotgun (WGS) entry which is preliminary data.</text>
</comment>
<evidence type="ECO:0000313" key="2">
    <source>
        <dbReference type="Proteomes" id="UP000740413"/>
    </source>
</evidence>
<evidence type="ECO:0000313" key="1">
    <source>
        <dbReference type="EMBL" id="MBT2162635.1"/>
    </source>
</evidence>
<dbReference type="RefSeq" id="WP_214612629.1">
    <property type="nucleotide sequence ID" value="NZ_JACATN010000004.1"/>
</dbReference>
<proteinExistence type="predicted"/>
<protein>
    <submittedName>
        <fullName evidence="1">Uncharacterized protein</fullName>
    </submittedName>
</protein>
<keyword evidence="2" id="KW-1185">Reference proteome</keyword>
<dbReference type="Proteomes" id="UP000740413">
    <property type="component" value="Unassembled WGS sequence"/>
</dbReference>